<organism evidence="1 2">
    <name type="scientific">Anaplasma phagocytophilum</name>
    <name type="common">Ehrlichia phagocytophila</name>
    <dbReference type="NCBI Taxonomy" id="948"/>
    <lineage>
        <taxon>Bacteria</taxon>
        <taxon>Pseudomonadati</taxon>
        <taxon>Pseudomonadota</taxon>
        <taxon>Alphaproteobacteria</taxon>
        <taxon>Rickettsiales</taxon>
        <taxon>Anaplasmataceae</taxon>
        <taxon>Anaplasma</taxon>
        <taxon>phagocytophilum group</taxon>
    </lineage>
</organism>
<protein>
    <submittedName>
        <fullName evidence="1">Uncharacterized protein</fullName>
    </submittedName>
</protein>
<proteinExistence type="predicted"/>
<reference evidence="2" key="1">
    <citation type="submission" date="2016-03" db="EMBL/GenBank/DDBJ databases">
        <authorList>
            <person name="Loux Valentin"/>
        </authorList>
    </citation>
    <scope>NUCLEOTIDE SEQUENCE [LARGE SCALE GENOMIC DNA]</scope>
    <source>
        <strain evidence="2">C1</strain>
    </source>
</reference>
<dbReference type="AlphaFoldDB" id="A0AA45UT10"/>
<comment type="caution">
    <text evidence="1">The sequence shown here is derived from an EMBL/GenBank/DDBJ whole genome shotgun (WGS) entry which is preliminary data.</text>
</comment>
<accession>A0AA45UT10</accession>
<name>A0AA45UT10_ANAPH</name>
<dbReference type="EMBL" id="FLLR01000024">
    <property type="protein sequence ID" value="SBO14356.1"/>
    <property type="molecule type" value="Genomic_DNA"/>
</dbReference>
<sequence>MRKVEGLRVMNAAFSYHNGVVICVQHYAKGYKSEL</sequence>
<evidence type="ECO:0000313" key="2">
    <source>
        <dbReference type="Proteomes" id="UP000078419"/>
    </source>
</evidence>
<dbReference type="Proteomes" id="UP000078419">
    <property type="component" value="Unassembled WGS sequence"/>
</dbReference>
<gene>
    <name evidence="1" type="ORF">ANAPC1_00706</name>
</gene>
<evidence type="ECO:0000313" key="1">
    <source>
        <dbReference type="EMBL" id="SBO14356.1"/>
    </source>
</evidence>